<evidence type="ECO:0000313" key="3">
    <source>
        <dbReference type="WBParaSite" id="OFLC_0000582401-mRNA-1"/>
    </source>
</evidence>
<sequence>MAVYATVNDVRISDEIKSDVAIEMNEPWYRAVFFDSVTCDFHSKLKYTKECQARSCSLFAAHKAAFNFFALCKKHVFPDYEFSEQHVPNKASLSTVRENFSECASQQSSIYAAGYTSVENIPERSSISLLSPKKKTLKSNVRKETSSICEVGSVEQNAVALERKTRSTCNTFLDDKVDELGNMTNHIGFCYDVEKWLQTQQPMQLTDNWEMRVCSRNPHISAASSVDKHYAPVDVVIDQQLISLPQFKSVPSYRSSQKIPSYPSEKPRSNFSGIHAIESQLPLNYQCSTSDKGFSNVVINGNVSRKDEVLVDRSLIENDSDTEIFCNISIPTSSFCKHDSLISASKMRQISALLSEEIGTTHDVEKTVQNTCHSQPVATPNAYPVSSKSSKVLLSKANQNKFLPSKGESMECSLDLSFNSQKVLKSPLSNDNLIPERTSGGFCIPNICQTNYFWMEKNPSAISTSFRKTGSQQKNIHEQSEL</sequence>
<dbReference type="EMBL" id="UZAJ01005222">
    <property type="protein sequence ID" value="VDO44471.1"/>
    <property type="molecule type" value="Genomic_DNA"/>
</dbReference>
<dbReference type="WBParaSite" id="OFLC_0000582401-mRNA-1">
    <property type="protein sequence ID" value="OFLC_0000582401-mRNA-1"/>
    <property type="gene ID" value="OFLC_0000582401"/>
</dbReference>
<gene>
    <name evidence="1" type="ORF">OFLC_LOCUS5825</name>
</gene>
<organism evidence="3">
    <name type="scientific">Onchocerca flexuosa</name>
    <dbReference type="NCBI Taxonomy" id="387005"/>
    <lineage>
        <taxon>Eukaryota</taxon>
        <taxon>Metazoa</taxon>
        <taxon>Ecdysozoa</taxon>
        <taxon>Nematoda</taxon>
        <taxon>Chromadorea</taxon>
        <taxon>Rhabditida</taxon>
        <taxon>Spirurina</taxon>
        <taxon>Spiruromorpha</taxon>
        <taxon>Filarioidea</taxon>
        <taxon>Onchocercidae</taxon>
        <taxon>Onchocerca</taxon>
    </lineage>
</organism>
<dbReference type="AlphaFoldDB" id="A0A183HEB3"/>
<accession>A0A183HEB3</accession>
<protein>
    <submittedName>
        <fullName evidence="3">SH2 domain-containing protein</fullName>
    </submittedName>
</protein>
<proteinExistence type="predicted"/>
<evidence type="ECO:0000313" key="1">
    <source>
        <dbReference type="EMBL" id="VDO44471.1"/>
    </source>
</evidence>
<reference evidence="3" key="1">
    <citation type="submission" date="2016-06" db="UniProtKB">
        <authorList>
            <consortium name="WormBaseParasite"/>
        </authorList>
    </citation>
    <scope>IDENTIFICATION</scope>
</reference>
<keyword evidence="2" id="KW-1185">Reference proteome</keyword>
<dbReference type="STRING" id="387005.A0A183HEB3"/>
<reference evidence="1 2" key="2">
    <citation type="submission" date="2018-11" db="EMBL/GenBank/DDBJ databases">
        <authorList>
            <consortium name="Pathogen Informatics"/>
        </authorList>
    </citation>
    <scope>NUCLEOTIDE SEQUENCE [LARGE SCALE GENOMIC DNA]</scope>
</reference>
<evidence type="ECO:0000313" key="2">
    <source>
        <dbReference type="Proteomes" id="UP000267606"/>
    </source>
</evidence>
<dbReference type="Proteomes" id="UP000267606">
    <property type="component" value="Unassembled WGS sequence"/>
</dbReference>
<name>A0A183HEB3_9BILA</name>